<reference evidence="4" key="1">
    <citation type="journal article" date="2019" name="Int. J. Syst. Evol. Microbiol.">
        <title>The Global Catalogue of Microorganisms (GCM) 10K type strain sequencing project: providing services to taxonomists for standard genome sequencing and annotation.</title>
        <authorList>
            <consortium name="The Broad Institute Genomics Platform"/>
            <consortium name="The Broad Institute Genome Sequencing Center for Infectious Disease"/>
            <person name="Wu L."/>
            <person name="Ma J."/>
        </authorList>
    </citation>
    <scope>NUCLEOTIDE SEQUENCE [LARGE SCALE GENOMIC DNA]</scope>
    <source>
        <strain evidence="4">JCM 16702</strain>
    </source>
</reference>
<dbReference type="RefSeq" id="WP_344958843.1">
    <property type="nucleotide sequence ID" value="NZ_BAAAZG010000080.1"/>
</dbReference>
<protein>
    <recommendedName>
        <fullName evidence="2">Histidine kinase/HSP90-like ATPase domain-containing protein</fullName>
    </recommendedName>
</protein>
<keyword evidence="4" id="KW-1185">Reference proteome</keyword>
<proteinExistence type="predicted"/>
<dbReference type="Pfam" id="PF13581">
    <property type="entry name" value="HATPase_c_2"/>
    <property type="match status" value="1"/>
</dbReference>
<accession>A0ABP7X549</accession>
<evidence type="ECO:0000313" key="4">
    <source>
        <dbReference type="Proteomes" id="UP001500683"/>
    </source>
</evidence>
<dbReference type="InterPro" id="IPR050267">
    <property type="entry name" value="Anti-sigma-factor_SerPK"/>
</dbReference>
<dbReference type="InterPro" id="IPR003594">
    <property type="entry name" value="HATPase_dom"/>
</dbReference>
<evidence type="ECO:0000256" key="1">
    <source>
        <dbReference type="ARBA" id="ARBA00022527"/>
    </source>
</evidence>
<sequence>MVMFRPPNLAAGGACAWLLPADERGPAAARSLLHQVMAGLGLERDLIEDGKLAVSETATNALRHAHPEPVTAETADTGPELWIWARTVPAPQLVVSLFDCARHALPHPTGTELLDEHGKGLDLVTAVTADWGTGPSRSRLSAQRTPGKTVWFALPLPFRWPGRHLRVHPGTAAQTLMLNLGKRGYTGRRSSDEEGVSVVELPGLNVWVLPQHFCWRPEPGRCVRRPLIDLQETAELLVRHLEGAPTSTPAP</sequence>
<keyword evidence="1" id="KW-0723">Serine/threonine-protein kinase</keyword>
<comment type="caution">
    <text evidence="3">The sequence shown here is derived from an EMBL/GenBank/DDBJ whole genome shotgun (WGS) entry which is preliminary data.</text>
</comment>
<evidence type="ECO:0000259" key="2">
    <source>
        <dbReference type="Pfam" id="PF13581"/>
    </source>
</evidence>
<evidence type="ECO:0000313" key="3">
    <source>
        <dbReference type="EMBL" id="GAA4104622.1"/>
    </source>
</evidence>
<gene>
    <name evidence="3" type="ORF">GCM10022214_84020</name>
</gene>
<dbReference type="Proteomes" id="UP001500683">
    <property type="component" value="Unassembled WGS sequence"/>
</dbReference>
<dbReference type="Gene3D" id="3.30.565.10">
    <property type="entry name" value="Histidine kinase-like ATPase, C-terminal domain"/>
    <property type="match status" value="1"/>
</dbReference>
<dbReference type="EMBL" id="BAAAZG010000080">
    <property type="protein sequence ID" value="GAA4104622.1"/>
    <property type="molecule type" value="Genomic_DNA"/>
</dbReference>
<dbReference type="PANTHER" id="PTHR35526">
    <property type="entry name" value="ANTI-SIGMA-F FACTOR RSBW-RELATED"/>
    <property type="match status" value="1"/>
</dbReference>
<keyword evidence="1" id="KW-0418">Kinase</keyword>
<keyword evidence="1" id="KW-0808">Transferase</keyword>
<dbReference type="CDD" id="cd16936">
    <property type="entry name" value="HATPase_RsbW-like"/>
    <property type="match status" value="1"/>
</dbReference>
<feature type="domain" description="Histidine kinase/HSP90-like ATPase" evidence="2">
    <location>
        <begin position="20"/>
        <end position="129"/>
    </location>
</feature>
<organism evidence="3 4">
    <name type="scientific">Actinomadura miaoliensis</name>
    <dbReference type="NCBI Taxonomy" id="430685"/>
    <lineage>
        <taxon>Bacteria</taxon>
        <taxon>Bacillati</taxon>
        <taxon>Actinomycetota</taxon>
        <taxon>Actinomycetes</taxon>
        <taxon>Streptosporangiales</taxon>
        <taxon>Thermomonosporaceae</taxon>
        <taxon>Actinomadura</taxon>
    </lineage>
</organism>
<dbReference type="InterPro" id="IPR036890">
    <property type="entry name" value="HATPase_C_sf"/>
</dbReference>
<name>A0ABP7X549_9ACTN</name>
<dbReference type="PANTHER" id="PTHR35526:SF3">
    <property type="entry name" value="ANTI-SIGMA-F FACTOR RSBW"/>
    <property type="match status" value="1"/>
</dbReference>